<protein>
    <submittedName>
        <fullName evidence="2">Uncharacterized protein</fullName>
    </submittedName>
</protein>
<feature type="compositionally biased region" description="Basic and acidic residues" evidence="1">
    <location>
        <begin position="96"/>
        <end position="130"/>
    </location>
</feature>
<sequence>MREAVKPANDHQADIMLDKLMDRGFVVPDSVNPDEAGEYYAEVLRGKPIGAMRRVFDNLRFGRYPRYQSFLPKPAELSALIDDAAKHDREMLRLEREKAEREQERLEAQKRRKLTPEEQERRREKVRKAVAELAKSAAEQSRGGGDDDES</sequence>
<accession>A0A4R3NKY7</accession>
<evidence type="ECO:0000256" key="1">
    <source>
        <dbReference type="SAM" id="MobiDB-lite"/>
    </source>
</evidence>
<feature type="region of interest" description="Disordered" evidence="1">
    <location>
        <begin position="96"/>
        <end position="150"/>
    </location>
</feature>
<comment type="caution">
    <text evidence="2">The sequence shown here is derived from an EMBL/GenBank/DDBJ whole genome shotgun (WGS) entry which is preliminary data.</text>
</comment>
<keyword evidence="3" id="KW-1185">Reference proteome</keyword>
<evidence type="ECO:0000313" key="2">
    <source>
        <dbReference type="EMBL" id="TCT34689.1"/>
    </source>
</evidence>
<organism evidence="2 3">
    <name type="scientific">Martelella mediterranea</name>
    <dbReference type="NCBI Taxonomy" id="293089"/>
    <lineage>
        <taxon>Bacteria</taxon>
        <taxon>Pseudomonadati</taxon>
        <taxon>Pseudomonadota</taxon>
        <taxon>Alphaproteobacteria</taxon>
        <taxon>Hyphomicrobiales</taxon>
        <taxon>Aurantimonadaceae</taxon>
        <taxon>Martelella</taxon>
    </lineage>
</organism>
<reference evidence="2 3" key="1">
    <citation type="submission" date="2019-03" db="EMBL/GenBank/DDBJ databases">
        <title>Freshwater and sediment microbial communities from various areas in North America, analyzing microbe dynamics in response to fracking.</title>
        <authorList>
            <person name="Lamendella R."/>
        </authorList>
    </citation>
    <scope>NUCLEOTIDE SEQUENCE [LARGE SCALE GENOMIC DNA]</scope>
    <source>
        <strain evidence="2 3">175.2</strain>
    </source>
</reference>
<proteinExistence type="predicted"/>
<name>A0A4R3NKY7_9HYPH</name>
<gene>
    <name evidence="2" type="ORF">EDC90_103230</name>
</gene>
<dbReference type="AlphaFoldDB" id="A0A4R3NKY7"/>
<dbReference type="EMBL" id="SMAR01000032">
    <property type="protein sequence ID" value="TCT34689.1"/>
    <property type="molecule type" value="Genomic_DNA"/>
</dbReference>
<dbReference type="Proteomes" id="UP000295097">
    <property type="component" value="Unassembled WGS sequence"/>
</dbReference>
<dbReference type="RefSeq" id="WP_132313561.1">
    <property type="nucleotide sequence ID" value="NZ_SMAR01000032.1"/>
</dbReference>
<dbReference type="OrthoDB" id="7915823at2"/>
<evidence type="ECO:0000313" key="3">
    <source>
        <dbReference type="Proteomes" id="UP000295097"/>
    </source>
</evidence>